<evidence type="ECO:0000313" key="3">
    <source>
        <dbReference type="Proteomes" id="UP000215914"/>
    </source>
</evidence>
<organism evidence="2 3">
    <name type="scientific">Helianthus annuus</name>
    <name type="common">Common sunflower</name>
    <dbReference type="NCBI Taxonomy" id="4232"/>
    <lineage>
        <taxon>Eukaryota</taxon>
        <taxon>Viridiplantae</taxon>
        <taxon>Streptophyta</taxon>
        <taxon>Embryophyta</taxon>
        <taxon>Tracheophyta</taxon>
        <taxon>Spermatophyta</taxon>
        <taxon>Magnoliopsida</taxon>
        <taxon>eudicotyledons</taxon>
        <taxon>Gunneridae</taxon>
        <taxon>Pentapetalae</taxon>
        <taxon>asterids</taxon>
        <taxon>campanulids</taxon>
        <taxon>Asterales</taxon>
        <taxon>Asteraceae</taxon>
        <taxon>Asteroideae</taxon>
        <taxon>Heliantheae alliance</taxon>
        <taxon>Heliantheae</taxon>
        <taxon>Helianthus</taxon>
    </lineage>
</organism>
<dbReference type="EMBL" id="CM007899">
    <property type="protein sequence ID" value="OTG12374.1"/>
    <property type="molecule type" value="Genomic_DNA"/>
</dbReference>
<gene>
    <name evidence="2" type="ORF">HannXRQ_Chr10g0308941</name>
    <name evidence="1" type="ORF">HanXRQr2_Chr10g0454841</name>
</gene>
<dbReference type="InParanoid" id="A0A251TN94"/>
<reference evidence="1" key="3">
    <citation type="submission" date="2020-06" db="EMBL/GenBank/DDBJ databases">
        <title>Helianthus annuus Genome sequencing and assembly Release 2.</title>
        <authorList>
            <person name="Gouzy J."/>
            <person name="Langlade N."/>
            <person name="Munos S."/>
        </authorList>
    </citation>
    <scope>NUCLEOTIDE SEQUENCE</scope>
    <source>
        <tissue evidence="1">Leaves</tissue>
    </source>
</reference>
<reference evidence="1 3" key="1">
    <citation type="journal article" date="2017" name="Nature">
        <title>The sunflower genome provides insights into oil metabolism, flowering and Asterid evolution.</title>
        <authorList>
            <person name="Badouin H."/>
            <person name="Gouzy J."/>
            <person name="Grassa C.J."/>
            <person name="Murat F."/>
            <person name="Staton S.E."/>
            <person name="Cottret L."/>
            <person name="Lelandais-Briere C."/>
            <person name="Owens G.L."/>
            <person name="Carrere S."/>
            <person name="Mayjonade B."/>
            <person name="Legrand L."/>
            <person name="Gill N."/>
            <person name="Kane N.C."/>
            <person name="Bowers J.E."/>
            <person name="Hubner S."/>
            <person name="Bellec A."/>
            <person name="Berard A."/>
            <person name="Berges H."/>
            <person name="Blanchet N."/>
            <person name="Boniface M.C."/>
            <person name="Brunel D."/>
            <person name="Catrice O."/>
            <person name="Chaidir N."/>
            <person name="Claudel C."/>
            <person name="Donnadieu C."/>
            <person name="Faraut T."/>
            <person name="Fievet G."/>
            <person name="Helmstetter N."/>
            <person name="King M."/>
            <person name="Knapp S.J."/>
            <person name="Lai Z."/>
            <person name="Le Paslier M.C."/>
            <person name="Lippi Y."/>
            <person name="Lorenzon L."/>
            <person name="Mandel J.R."/>
            <person name="Marage G."/>
            <person name="Marchand G."/>
            <person name="Marquand E."/>
            <person name="Bret-Mestries E."/>
            <person name="Morien E."/>
            <person name="Nambeesan S."/>
            <person name="Nguyen T."/>
            <person name="Pegot-Espagnet P."/>
            <person name="Pouilly N."/>
            <person name="Raftis F."/>
            <person name="Sallet E."/>
            <person name="Schiex T."/>
            <person name="Thomas J."/>
            <person name="Vandecasteele C."/>
            <person name="Vares D."/>
            <person name="Vear F."/>
            <person name="Vautrin S."/>
            <person name="Crespi M."/>
            <person name="Mangin B."/>
            <person name="Burke J.M."/>
            <person name="Salse J."/>
            <person name="Munos S."/>
            <person name="Vincourt P."/>
            <person name="Rieseberg L.H."/>
            <person name="Langlade N.B."/>
        </authorList>
    </citation>
    <scope>NUCLEOTIDE SEQUENCE [LARGE SCALE GENOMIC DNA]</scope>
    <source>
        <strain evidence="3">cv. SF193</strain>
        <tissue evidence="1">Leaves</tissue>
    </source>
</reference>
<accession>A0A251TN94</accession>
<reference evidence="2" key="2">
    <citation type="submission" date="2017-02" db="EMBL/GenBank/DDBJ databases">
        <title>Sunflower complete genome.</title>
        <authorList>
            <person name="Langlade N."/>
            <person name="Munos S."/>
        </authorList>
    </citation>
    <scope>NUCLEOTIDE SEQUENCE [LARGE SCALE GENOMIC DNA]</scope>
    <source>
        <tissue evidence="2">Leaves</tissue>
    </source>
</reference>
<sequence>MIFHYHVFSFDRQRTFKENPNPRFMSLSKQGKHGLWFHSLLMEHHKEVPEGSLEGDARSKSYFQAIIHFIDSEYCDNKYDAGR</sequence>
<dbReference type="Gramene" id="mRNA:HanXRQr2_Chr10g0454841">
    <property type="protein sequence ID" value="mRNA:HanXRQr2_Chr10g0454841"/>
    <property type="gene ID" value="HanXRQr2_Chr10g0454841"/>
</dbReference>
<name>A0A251TN94_HELAN</name>
<dbReference type="AlphaFoldDB" id="A0A251TN94"/>
<keyword evidence="3" id="KW-1185">Reference proteome</keyword>
<evidence type="ECO:0000313" key="1">
    <source>
        <dbReference type="EMBL" id="KAF5787619.1"/>
    </source>
</evidence>
<evidence type="ECO:0000313" key="2">
    <source>
        <dbReference type="EMBL" id="OTG12374.1"/>
    </source>
</evidence>
<dbReference type="Proteomes" id="UP000215914">
    <property type="component" value="Chromosome 10"/>
</dbReference>
<proteinExistence type="predicted"/>
<dbReference type="EMBL" id="MNCJ02000325">
    <property type="protein sequence ID" value="KAF5787619.1"/>
    <property type="molecule type" value="Genomic_DNA"/>
</dbReference>
<protein>
    <submittedName>
        <fullName evidence="2">Uncharacterized protein</fullName>
    </submittedName>
</protein>